<dbReference type="EC" id="2.7.11.1" evidence="1"/>
<name>A0AAV5WDV8_9BILA</name>
<accession>A0AAV5WDV8</accession>
<feature type="non-terminal residue" evidence="4">
    <location>
        <position position="1"/>
    </location>
</feature>
<dbReference type="InterPro" id="IPR000719">
    <property type="entry name" value="Prot_kinase_dom"/>
</dbReference>
<organism evidence="4 5">
    <name type="scientific">Pristionchus fissidentatus</name>
    <dbReference type="NCBI Taxonomy" id="1538716"/>
    <lineage>
        <taxon>Eukaryota</taxon>
        <taxon>Metazoa</taxon>
        <taxon>Ecdysozoa</taxon>
        <taxon>Nematoda</taxon>
        <taxon>Chromadorea</taxon>
        <taxon>Rhabditida</taxon>
        <taxon>Rhabditina</taxon>
        <taxon>Diplogasteromorpha</taxon>
        <taxon>Diplogasteroidea</taxon>
        <taxon>Neodiplogasteridae</taxon>
        <taxon>Pristionchus</taxon>
    </lineage>
</organism>
<dbReference type="InterPro" id="IPR050235">
    <property type="entry name" value="CK1_Ser-Thr_kinase"/>
</dbReference>
<evidence type="ECO:0000256" key="2">
    <source>
        <dbReference type="SAM" id="MobiDB-lite"/>
    </source>
</evidence>
<sequence length="539" mass="60998">SVAPLSSPLFLPLPHSQPTMAVRNPRELHDLNQYKPGMVLGGRWLLVKLLDEGGFGRVFQVLDQRKTGFYAALKIESVNMDGGSAIKLEKSALMQIHKRGVRSHVPILYRTSKRKNICYMIVTLLGDNLKRLKDKYFHDGYTLRTWSRIAIQVLYSIKVVHDSGFVHRDIKACNFMLGSMLDSKRARMVHILDFGLARQYAFEKKNGQFRARAARPKVDFRGTFCFAAPSMHDAVEQGRKDDIWSFLYLLIDIYAGLPWGRIDNDAQLATMKQNMRDEDLLIRMPSELLPIPKHLRTLGIYSRPNYFLVFQCLEKVMKRCNVTFLDPYEWETKEQAATNKAAILSETPGYLDAGPFFEDDPVNINEGPGTSRKTREESVDDDDDIRPGRNSNSKDDCSKDISMSLKGGASQNNNTHKKLPTRNMSKMSKNSKIMRKKQSKLSIGGKSREDLSNEYSKECTKDDSIEKKKKGSGSKSKEDSIEKKKKGSQTPSPSLTPSPSSHNSSTAPKKPNPKKKNKTVDESPQPPRSVYMSPYGGKY</sequence>
<dbReference type="SUPFAM" id="SSF56112">
    <property type="entry name" value="Protein kinase-like (PK-like)"/>
    <property type="match status" value="1"/>
</dbReference>
<evidence type="ECO:0000313" key="4">
    <source>
        <dbReference type="EMBL" id="GMT29061.1"/>
    </source>
</evidence>
<dbReference type="SMART" id="SM00220">
    <property type="entry name" value="S_TKc"/>
    <property type="match status" value="1"/>
</dbReference>
<dbReference type="PROSITE" id="PS50011">
    <property type="entry name" value="PROTEIN_KINASE_DOM"/>
    <property type="match status" value="1"/>
</dbReference>
<dbReference type="PROSITE" id="PS00108">
    <property type="entry name" value="PROTEIN_KINASE_ST"/>
    <property type="match status" value="1"/>
</dbReference>
<dbReference type="GO" id="GO:0005524">
    <property type="term" value="F:ATP binding"/>
    <property type="evidence" value="ECO:0007669"/>
    <property type="project" value="InterPro"/>
</dbReference>
<reference evidence="4" key="1">
    <citation type="submission" date="2023-10" db="EMBL/GenBank/DDBJ databases">
        <title>Genome assembly of Pristionchus species.</title>
        <authorList>
            <person name="Yoshida K."/>
            <person name="Sommer R.J."/>
        </authorList>
    </citation>
    <scope>NUCLEOTIDE SEQUENCE</scope>
    <source>
        <strain evidence="4">RS5133</strain>
    </source>
</reference>
<feature type="compositionally biased region" description="Low complexity" evidence="2">
    <location>
        <begin position="488"/>
        <end position="509"/>
    </location>
</feature>
<gene>
    <name evidence="4" type="ORF">PFISCL1PPCAC_20358</name>
</gene>
<comment type="caution">
    <text evidence="4">The sequence shown here is derived from an EMBL/GenBank/DDBJ whole genome shotgun (WGS) entry which is preliminary data.</text>
</comment>
<evidence type="ECO:0000313" key="5">
    <source>
        <dbReference type="Proteomes" id="UP001432322"/>
    </source>
</evidence>
<evidence type="ECO:0000256" key="1">
    <source>
        <dbReference type="ARBA" id="ARBA00012513"/>
    </source>
</evidence>
<feature type="region of interest" description="Disordered" evidence="2">
    <location>
        <begin position="355"/>
        <end position="539"/>
    </location>
</feature>
<dbReference type="FunFam" id="1.10.510.10:FF:002033">
    <property type="entry name" value="Uncharacterized protein"/>
    <property type="match status" value="1"/>
</dbReference>
<protein>
    <recommendedName>
        <fullName evidence="1">non-specific serine/threonine protein kinase</fullName>
        <ecNumber evidence="1">2.7.11.1</ecNumber>
    </recommendedName>
</protein>
<dbReference type="AlphaFoldDB" id="A0AAV5WDV8"/>
<dbReference type="Gene3D" id="1.10.510.10">
    <property type="entry name" value="Transferase(Phosphotransferase) domain 1"/>
    <property type="match status" value="1"/>
</dbReference>
<keyword evidence="5" id="KW-1185">Reference proteome</keyword>
<dbReference type="EMBL" id="BTSY01000005">
    <property type="protein sequence ID" value="GMT29061.1"/>
    <property type="molecule type" value="Genomic_DNA"/>
</dbReference>
<dbReference type="Proteomes" id="UP001432322">
    <property type="component" value="Unassembled WGS sequence"/>
</dbReference>
<dbReference type="GO" id="GO:0004674">
    <property type="term" value="F:protein serine/threonine kinase activity"/>
    <property type="evidence" value="ECO:0007669"/>
    <property type="project" value="UniProtKB-EC"/>
</dbReference>
<dbReference type="PANTHER" id="PTHR11909">
    <property type="entry name" value="CASEIN KINASE-RELATED"/>
    <property type="match status" value="1"/>
</dbReference>
<dbReference type="InterPro" id="IPR011009">
    <property type="entry name" value="Kinase-like_dom_sf"/>
</dbReference>
<feature type="compositionally biased region" description="Basic and acidic residues" evidence="2">
    <location>
        <begin position="446"/>
        <end position="466"/>
    </location>
</feature>
<dbReference type="InterPro" id="IPR008271">
    <property type="entry name" value="Ser/Thr_kinase_AS"/>
</dbReference>
<evidence type="ECO:0000259" key="3">
    <source>
        <dbReference type="PROSITE" id="PS50011"/>
    </source>
</evidence>
<proteinExistence type="predicted"/>
<feature type="domain" description="Protein kinase" evidence="3">
    <location>
        <begin position="44"/>
        <end position="317"/>
    </location>
</feature>
<dbReference type="Pfam" id="PF00069">
    <property type="entry name" value="Pkinase"/>
    <property type="match status" value="1"/>
</dbReference>
<feature type="compositionally biased region" description="Polar residues" evidence="2">
    <location>
        <begin position="422"/>
        <end position="431"/>
    </location>
</feature>